<evidence type="ECO:0000313" key="1">
    <source>
        <dbReference type="EMBL" id="KAA3466330.1"/>
    </source>
</evidence>
<dbReference type="Proteomes" id="UP000325315">
    <property type="component" value="Unassembled WGS sequence"/>
</dbReference>
<organism evidence="1 2">
    <name type="scientific">Gossypium australe</name>
    <dbReference type="NCBI Taxonomy" id="47621"/>
    <lineage>
        <taxon>Eukaryota</taxon>
        <taxon>Viridiplantae</taxon>
        <taxon>Streptophyta</taxon>
        <taxon>Embryophyta</taxon>
        <taxon>Tracheophyta</taxon>
        <taxon>Spermatophyta</taxon>
        <taxon>Magnoliopsida</taxon>
        <taxon>eudicotyledons</taxon>
        <taxon>Gunneridae</taxon>
        <taxon>Pentapetalae</taxon>
        <taxon>rosids</taxon>
        <taxon>malvids</taxon>
        <taxon>Malvales</taxon>
        <taxon>Malvaceae</taxon>
        <taxon>Malvoideae</taxon>
        <taxon>Gossypium</taxon>
    </lineage>
</organism>
<dbReference type="Gene3D" id="3.30.420.10">
    <property type="entry name" value="Ribonuclease H-like superfamily/Ribonuclease H"/>
    <property type="match status" value="1"/>
</dbReference>
<dbReference type="SUPFAM" id="SSF53098">
    <property type="entry name" value="Ribonuclease H-like"/>
    <property type="match status" value="1"/>
</dbReference>
<keyword evidence="2" id="KW-1185">Reference proteome</keyword>
<dbReference type="PANTHER" id="PTHR45835:SF99">
    <property type="entry name" value="CHROMO DOMAIN-CONTAINING PROTEIN-RELATED"/>
    <property type="match status" value="1"/>
</dbReference>
<sequence length="99" mass="11456">MKKDISEFVLKCLICQQVKAEHQVPSGLLQPIMVPEWKWDRITMDFITGLSLTPSKKDVVWVVVDRLTKSAHFIPIRVEYSLNKFANLYVSDIAYEMLA</sequence>
<dbReference type="InterPro" id="IPR036397">
    <property type="entry name" value="RNaseH_sf"/>
</dbReference>
<name>A0A5B6VAV9_9ROSI</name>
<comment type="caution">
    <text evidence="1">The sequence shown here is derived from an EMBL/GenBank/DDBJ whole genome shotgun (WGS) entry which is preliminary data.</text>
</comment>
<evidence type="ECO:0000313" key="2">
    <source>
        <dbReference type="Proteomes" id="UP000325315"/>
    </source>
</evidence>
<dbReference type="PANTHER" id="PTHR45835">
    <property type="entry name" value="YALI0A06105P"/>
    <property type="match status" value="1"/>
</dbReference>
<dbReference type="InterPro" id="IPR012337">
    <property type="entry name" value="RNaseH-like_sf"/>
</dbReference>
<dbReference type="EMBL" id="SMMG02000007">
    <property type="protein sequence ID" value="KAA3466330.1"/>
    <property type="molecule type" value="Genomic_DNA"/>
</dbReference>
<proteinExistence type="predicted"/>
<gene>
    <name evidence="1" type="ORF">EPI10_001429</name>
</gene>
<reference evidence="2" key="1">
    <citation type="journal article" date="2019" name="Plant Biotechnol. J.">
        <title>Genome sequencing of the Australian wild diploid species Gossypium australe highlights disease resistance and delayed gland morphogenesis.</title>
        <authorList>
            <person name="Cai Y."/>
            <person name="Cai X."/>
            <person name="Wang Q."/>
            <person name="Wang P."/>
            <person name="Zhang Y."/>
            <person name="Cai C."/>
            <person name="Xu Y."/>
            <person name="Wang K."/>
            <person name="Zhou Z."/>
            <person name="Wang C."/>
            <person name="Geng S."/>
            <person name="Li B."/>
            <person name="Dong Q."/>
            <person name="Hou Y."/>
            <person name="Wang H."/>
            <person name="Ai P."/>
            <person name="Liu Z."/>
            <person name="Yi F."/>
            <person name="Sun M."/>
            <person name="An G."/>
            <person name="Cheng J."/>
            <person name="Zhang Y."/>
            <person name="Shi Q."/>
            <person name="Xie Y."/>
            <person name="Shi X."/>
            <person name="Chang Y."/>
            <person name="Huang F."/>
            <person name="Chen Y."/>
            <person name="Hong S."/>
            <person name="Mi L."/>
            <person name="Sun Q."/>
            <person name="Zhang L."/>
            <person name="Zhou B."/>
            <person name="Peng R."/>
            <person name="Zhang X."/>
            <person name="Liu F."/>
        </authorList>
    </citation>
    <scope>NUCLEOTIDE SEQUENCE [LARGE SCALE GENOMIC DNA]</scope>
    <source>
        <strain evidence="2">cv. PA1801</strain>
    </source>
</reference>
<dbReference type="GO" id="GO:0003676">
    <property type="term" value="F:nucleic acid binding"/>
    <property type="evidence" value="ECO:0007669"/>
    <property type="project" value="InterPro"/>
</dbReference>
<dbReference type="OrthoDB" id="1929447at2759"/>
<protein>
    <submittedName>
        <fullName evidence="1">Integrase</fullName>
    </submittedName>
</protein>
<accession>A0A5B6VAV9</accession>
<dbReference type="AlphaFoldDB" id="A0A5B6VAV9"/>